<dbReference type="InterPro" id="IPR055197">
    <property type="entry name" value="PHDvar_NSD"/>
</dbReference>
<dbReference type="GO" id="GO:0005634">
    <property type="term" value="C:nucleus"/>
    <property type="evidence" value="ECO:0007669"/>
    <property type="project" value="UniProtKB-SubCell"/>
</dbReference>
<keyword evidence="4" id="KW-0489">Methyltransferase</keyword>
<dbReference type="Pfam" id="PF22908">
    <property type="entry name" value="PHD_NSD"/>
    <property type="match status" value="1"/>
</dbReference>
<keyword evidence="7" id="KW-0479">Metal-binding</keyword>
<comment type="subcellular location">
    <subcellularLocation>
        <location evidence="2">Chromosome</location>
    </subcellularLocation>
    <subcellularLocation>
        <location evidence="1">Nucleus</location>
    </subcellularLocation>
</comment>
<dbReference type="PROSITE" id="PS50280">
    <property type="entry name" value="SET"/>
    <property type="match status" value="1"/>
</dbReference>
<dbReference type="CDD" id="cd15567">
    <property type="entry name" value="PHD4_NSD"/>
    <property type="match status" value="1"/>
</dbReference>
<keyword evidence="6" id="KW-0949">S-adenosyl-L-methionine</keyword>
<evidence type="ECO:0000256" key="6">
    <source>
        <dbReference type="ARBA" id="ARBA00022691"/>
    </source>
</evidence>
<dbReference type="VEuPathDB" id="VectorBase:ASTEI20_034702"/>
<evidence type="ECO:0000256" key="10">
    <source>
        <dbReference type="ARBA" id="ARBA00022833"/>
    </source>
</evidence>
<evidence type="ECO:0000256" key="11">
    <source>
        <dbReference type="ARBA" id="ARBA00023242"/>
    </source>
</evidence>
<accession>A0A182YEQ0</accession>
<feature type="region of interest" description="Disordered" evidence="12">
    <location>
        <begin position="118"/>
        <end position="166"/>
    </location>
</feature>
<dbReference type="SMART" id="SM00317">
    <property type="entry name" value="SET"/>
    <property type="match status" value="1"/>
</dbReference>
<dbReference type="SMART" id="SM00293">
    <property type="entry name" value="PWWP"/>
    <property type="match status" value="1"/>
</dbReference>
<evidence type="ECO:0000256" key="2">
    <source>
        <dbReference type="ARBA" id="ARBA00004286"/>
    </source>
</evidence>
<dbReference type="CDD" id="cd15566">
    <property type="entry name" value="PHD3_NSD"/>
    <property type="match status" value="1"/>
</dbReference>
<dbReference type="PANTHER" id="PTHR22884">
    <property type="entry name" value="SET DOMAIN PROTEINS"/>
    <property type="match status" value="1"/>
</dbReference>
<evidence type="ECO:0000313" key="13">
    <source>
        <dbReference type="EnsemblMetazoa" id="ASTEI06936-PA"/>
    </source>
</evidence>
<evidence type="ECO:0000256" key="1">
    <source>
        <dbReference type="ARBA" id="ARBA00004123"/>
    </source>
</evidence>
<feature type="region of interest" description="Disordered" evidence="12">
    <location>
        <begin position="1"/>
        <end position="36"/>
    </location>
</feature>
<dbReference type="EnsemblMetazoa" id="ASTEI06936-RA">
    <property type="protein sequence ID" value="ASTEI06936-PA"/>
    <property type="gene ID" value="ASTEI06936"/>
</dbReference>
<dbReference type="InterPro" id="IPR013083">
    <property type="entry name" value="Znf_RING/FYVE/PHD"/>
</dbReference>
<evidence type="ECO:0000256" key="12">
    <source>
        <dbReference type="SAM" id="MobiDB-lite"/>
    </source>
</evidence>
<keyword evidence="3" id="KW-0158">Chromosome</keyword>
<evidence type="ECO:0000256" key="3">
    <source>
        <dbReference type="ARBA" id="ARBA00022454"/>
    </source>
</evidence>
<sequence>MKKLKHKNTVPPPSGLKAKEYKVNTSSYSEHLSEKENVVSVNVRQASTDENSNNVPRPRGQYLLKQLSSSLSPKMTEISTDADRRVSRYGRHQKQKDNSDYVPVDLMRYVAISPLKSKQKAEAAEQENPEFPKLEQPLPRTPPADEDVSGRSETPHEDKKILNMDEIKIVSADESNTDTSTSTHNFLHDLVVRKRSSDVDSAKGSSIDLGNGYRAGTIYWGAQSKKVIHWPCLVRVDPESERITRIHGDKMMEIHVSFFADKGRRGWIKETCMVPFEGVENYCTEARNLHYGKYVKQALRTNLLKRWKVACDLAEKYFAMPIDDRIAKYDEEVKAELITLKIERHRSAIRAGKITQQALSHHVPETVPFNHRTVSDSQTASYKRERSSSPESPAYEALPGLGSSKNPMKRVKCSTPSKTTSSQYDSRFDRFLQSLDSEEMNTGEPNAGLMETASPTSEMNHEYDDILQFIRYYMFDGRTNHEIEESLQFHVRRICCLKNVSSNRGSDRTASRQRALALRNTFEKMGLKPLASDSKAEMANNPKPRHLSQSIKKEPQSLEDKFIFQLDKNVLTKGIPKGFVCYVCNRPNNVTKCSKCLQHVHLLCLTDDAAQVAKLQEEIEEKRFSCAICSTTVMNEKKCFICNDGSEETIAEEKFRCTESKCTREYHLSCLRLFPQYRVISTNTIVCPYHVCHTCVSNDPRNTASLGKAALTSCMKCPASYHPDARCIPAGSEILTSKQLVCPKHSVEQIALNVNWCFICGKGGELICCEACPFACHLDCLPFSPPVGKYFCEQCESGRMPLYNEIVIAKMGIYRWWPALTVPPSEIPERVLQKPHKPSDICVKFFNTYDMCWLNRKRMYLYQHEDSENLGEGKSGSSMDKKYRLAMIEASKIFQILESTKQPRPYGSLSSSKAAPIYTKIKSNRYVAPLKQPSTNRRQLDGIEDSVCRCQPGDEDPCGPTSACLNRAIFMECSAKTCPAKDRCSNQRFTKRMYPALEVRNFADKGFGLVTLEDLQSGQFVIEYVGEVINSEEFDRRVKTMQTAKEENYYFLTVEPDLTIDAGSKGNMSRFINHSCEPNCETQKWTIGETRVIGLFAITDIKAGKELTFNYNLESLGNSKRACLCGAQKCSGFIGEKYRPTKKDDAAFVRNPGELVKGRKKIAKIRKTKKGTISNTSTEEYRTKTNADIQPAENNDVMLIPAPSSTIVDLVDGSVPAPPTTKPNATVVIKSEKVDDMF</sequence>
<feature type="compositionally biased region" description="Basic and acidic residues" evidence="12">
    <location>
        <begin position="148"/>
        <end position="166"/>
    </location>
</feature>
<dbReference type="Pfam" id="PF17907">
    <property type="entry name" value="AWS"/>
    <property type="match status" value="1"/>
</dbReference>
<dbReference type="SUPFAM" id="SSF82199">
    <property type="entry name" value="SET domain"/>
    <property type="match status" value="1"/>
</dbReference>
<dbReference type="InterPro" id="IPR055198">
    <property type="entry name" value="NSD_PHD"/>
</dbReference>
<keyword evidence="8" id="KW-0677">Repeat</keyword>
<dbReference type="GO" id="GO:0005694">
    <property type="term" value="C:chromosome"/>
    <property type="evidence" value="ECO:0007669"/>
    <property type="project" value="UniProtKB-SubCell"/>
</dbReference>
<protein>
    <submittedName>
        <fullName evidence="13">Histone-lysine N-methyltransferase</fullName>
    </submittedName>
</protein>
<keyword evidence="11" id="KW-0539">Nucleus</keyword>
<dbReference type="InterPro" id="IPR011011">
    <property type="entry name" value="Znf_FYVE_PHD"/>
</dbReference>
<dbReference type="AlphaFoldDB" id="A0A182YEQ0"/>
<feature type="compositionally biased region" description="Polar residues" evidence="12">
    <location>
        <begin position="414"/>
        <end position="425"/>
    </location>
</feature>
<dbReference type="SUPFAM" id="SSF57903">
    <property type="entry name" value="FYVE/PHD zinc finger"/>
    <property type="match status" value="2"/>
</dbReference>
<dbReference type="Pfam" id="PF23004">
    <property type="entry name" value="PHDvar_NSD"/>
    <property type="match status" value="1"/>
</dbReference>
<dbReference type="GO" id="GO:0008270">
    <property type="term" value="F:zinc ion binding"/>
    <property type="evidence" value="ECO:0007669"/>
    <property type="project" value="UniProtKB-KW"/>
</dbReference>
<dbReference type="OMA" id="DAGWPTY"/>
<dbReference type="SUPFAM" id="SSF63748">
    <property type="entry name" value="Tudor/PWWP/MBT"/>
    <property type="match status" value="2"/>
</dbReference>
<dbReference type="PROSITE" id="PS51215">
    <property type="entry name" value="AWS"/>
    <property type="match status" value="1"/>
</dbReference>
<reference evidence="14" key="1">
    <citation type="journal article" date="2014" name="Genome Biol.">
        <title>Genome analysis of a major urban malaria vector mosquito, Anopheles stephensi.</title>
        <authorList>
            <person name="Jiang X."/>
            <person name="Peery A."/>
            <person name="Hall A.B."/>
            <person name="Sharma A."/>
            <person name="Chen X.G."/>
            <person name="Waterhouse R.M."/>
            <person name="Komissarov A."/>
            <person name="Riehle M.M."/>
            <person name="Shouche Y."/>
            <person name="Sharakhova M.V."/>
            <person name="Lawson D."/>
            <person name="Pakpour N."/>
            <person name="Arensburger P."/>
            <person name="Davidson V.L."/>
            <person name="Eiglmeier K."/>
            <person name="Emrich S."/>
            <person name="George P."/>
            <person name="Kennedy R.C."/>
            <person name="Mane S.P."/>
            <person name="Maslen G."/>
            <person name="Oringanje C."/>
            <person name="Qi Y."/>
            <person name="Settlage R."/>
            <person name="Tojo M."/>
            <person name="Tubio J.M."/>
            <person name="Unger M.F."/>
            <person name="Wang B."/>
            <person name="Vernick K.D."/>
            <person name="Ribeiro J.M."/>
            <person name="James A.A."/>
            <person name="Michel K."/>
            <person name="Riehle M.A."/>
            <person name="Luckhart S."/>
            <person name="Sharakhov I.V."/>
            <person name="Tu Z."/>
        </authorList>
    </citation>
    <scope>NUCLEOTIDE SEQUENCE [LARGE SCALE GENOMIC DNA]</scope>
    <source>
        <strain evidence="14">Indian</strain>
    </source>
</reference>
<dbReference type="Pfam" id="PF00856">
    <property type="entry name" value="SET"/>
    <property type="match status" value="1"/>
</dbReference>
<dbReference type="GO" id="GO:0016279">
    <property type="term" value="F:protein-lysine N-methyltransferase activity"/>
    <property type="evidence" value="ECO:0007669"/>
    <property type="project" value="UniProtKB-ARBA"/>
</dbReference>
<dbReference type="VEuPathDB" id="VectorBase:ASTE000410"/>
<keyword evidence="9" id="KW-0863">Zinc-finger</keyword>
<keyword evidence="14" id="KW-1185">Reference proteome</keyword>
<dbReference type="SMART" id="SM00570">
    <property type="entry name" value="AWS"/>
    <property type="match status" value="1"/>
</dbReference>
<evidence type="ECO:0000256" key="5">
    <source>
        <dbReference type="ARBA" id="ARBA00022679"/>
    </source>
</evidence>
<keyword evidence="10" id="KW-0862">Zinc</keyword>
<dbReference type="Gene3D" id="2.30.30.140">
    <property type="match status" value="2"/>
</dbReference>
<dbReference type="FunFam" id="2.170.270.10:FF:000057">
    <property type="entry name" value="Histone-lysine N-methyltransferase"/>
    <property type="match status" value="1"/>
</dbReference>
<dbReference type="PROSITE" id="PS50812">
    <property type="entry name" value="PWWP"/>
    <property type="match status" value="2"/>
</dbReference>
<dbReference type="SMART" id="SM00249">
    <property type="entry name" value="PHD"/>
    <property type="match status" value="4"/>
</dbReference>
<reference evidence="13" key="2">
    <citation type="submission" date="2020-05" db="UniProtKB">
        <authorList>
            <consortium name="EnsemblMetazoa"/>
        </authorList>
    </citation>
    <scope>IDENTIFICATION</scope>
    <source>
        <strain evidence="13">Indian</strain>
    </source>
</reference>
<name>A0A182YEQ0_ANOST</name>
<feature type="region of interest" description="Disordered" evidence="12">
    <location>
        <begin position="70"/>
        <end position="97"/>
    </location>
</feature>
<evidence type="ECO:0000256" key="8">
    <source>
        <dbReference type="ARBA" id="ARBA00022737"/>
    </source>
</evidence>
<keyword evidence="5" id="KW-0808">Transferase</keyword>
<evidence type="ECO:0000256" key="4">
    <source>
        <dbReference type="ARBA" id="ARBA00022603"/>
    </source>
</evidence>
<dbReference type="InterPro" id="IPR006560">
    <property type="entry name" value="AWS_dom"/>
</dbReference>
<dbReference type="InterPro" id="IPR050777">
    <property type="entry name" value="SET2_Histone-Lys_MeTrsfase"/>
</dbReference>
<dbReference type="Gene3D" id="2.170.270.10">
    <property type="entry name" value="SET domain"/>
    <property type="match status" value="1"/>
</dbReference>
<dbReference type="STRING" id="30069.A0A182YEQ0"/>
<dbReference type="InterPro" id="IPR000313">
    <property type="entry name" value="PWWP_dom"/>
</dbReference>
<dbReference type="PROSITE" id="PS50868">
    <property type="entry name" value="POST_SET"/>
    <property type="match status" value="1"/>
</dbReference>
<dbReference type="GO" id="GO:0140938">
    <property type="term" value="F:histone H3 methyltransferase activity"/>
    <property type="evidence" value="ECO:0007669"/>
    <property type="project" value="UniProtKB-ARBA"/>
</dbReference>
<dbReference type="InterPro" id="IPR001965">
    <property type="entry name" value="Znf_PHD"/>
</dbReference>
<evidence type="ECO:0000256" key="9">
    <source>
        <dbReference type="ARBA" id="ARBA00022771"/>
    </source>
</evidence>
<evidence type="ECO:0000313" key="14">
    <source>
        <dbReference type="Proteomes" id="UP000076408"/>
    </source>
</evidence>
<dbReference type="InterPro" id="IPR003616">
    <property type="entry name" value="Post-SET_dom"/>
</dbReference>
<dbReference type="Gene3D" id="3.30.40.10">
    <property type="entry name" value="Zinc/RING finger domain, C3HC4 (zinc finger)"/>
    <property type="match status" value="2"/>
</dbReference>
<dbReference type="Pfam" id="PF00855">
    <property type="entry name" value="PWWP"/>
    <property type="match status" value="1"/>
</dbReference>
<proteinExistence type="predicted"/>
<evidence type="ECO:0000256" key="7">
    <source>
        <dbReference type="ARBA" id="ARBA00022723"/>
    </source>
</evidence>
<dbReference type="Proteomes" id="UP000076408">
    <property type="component" value="Unassembled WGS sequence"/>
</dbReference>
<dbReference type="CDD" id="cd05838">
    <property type="entry name" value="PWWP_NSD_rpt2"/>
    <property type="match status" value="1"/>
</dbReference>
<dbReference type="CDD" id="cd15565">
    <property type="entry name" value="PHD2_NSD"/>
    <property type="match status" value="1"/>
</dbReference>
<dbReference type="GO" id="GO:0032259">
    <property type="term" value="P:methylation"/>
    <property type="evidence" value="ECO:0007669"/>
    <property type="project" value="UniProtKB-KW"/>
</dbReference>
<dbReference type="InterPro" id="IPR001214">
    <property type="entry name" value="SET_dom"/>
</dbReference>
<feature type="region of interest" description="Disordered" evidence="12">
    <location>
        <begin position="369"/>
        <end position="426"/>
    </location>
</feature>
<organism evidence="13 14">
    <name type="scientific">Anopheles stephensi</name>
    <name type="common">Indo-Pakistan malaria mosquito</name>
    <dbReference type="NCBI Taxonomy" id="30069"/>
    <lineage>
        <taxon>Eukaryota</taxon>
        <taxon>Metazoa</taxon>
        <taxon>Ecdysozoa</taxon>
        <taxon>Arthropoda</taxon>
        <taxon>Hexapoda</taxon>
        <taxon>Insecta</taxon>
        <taxon>Pterygota</taxon>
        <taxon>Neoptera</taxon>
        <taxon>Endopterygota</taxon>
        <taxon>Diptera</taxon>
        <taxon>Nematocera</taxon>
        <taxon>Culicoidea</taxon>
        <taxon>Culicidae</taxon>
        <taxon>Anophelinae</taxon>
        <taxon>Anopheles</taxon>
    </lineage>
</organism>
<dbReference type="InterPro" id="IPR046341">
    <property type="entry name" value="SET_dom_sf"/>
</dbReference>
<feature type="region of interest" description="Disordered" evidence="12">
    <location>
        <begin position="530"/>
        <end position="551"/>
    </location>
</feature>
<dbReference type="VEuPathDB" id="VectorBase:ASTEI06936"/>